<feature type="region of interest" description="Disordered" evidence="3">
    <location>
        <begin position="1003"/>
        <end position="1057"/>
    </location>
</feature>
<keyword evidence="2" id="KW-0067">ATP-binding</keyword>
<feature type="compositionally biased region" description="Basic and acidic residues" evidence="3">
    <location>
        <begin position="278"/>
        <end position="288"/>
    </location>
</feature>
<dbReference type="InterPro" id="IPR003593">
    <property type="entry name" value="AAA+_ATPase"/>
</dbReference>
<evidence type="ECO:0000313" key="7">
    <source>
        <dbReference type="Proteomes" id="UP000078550"/>
    </source>
</evidence>
<dbReference type="Pfam" id="PF00004">
    <property type="entry name" value="AAA"/>
    <property type="match status" value="3"/>
</dbReference>
<organism evidence="5 8">
    <name type="scientific">Plasmodium ovale wallikeri</name>
    <dbReference type="NCBI Taxonomy" id="864142"/>
    <lineage>
        <taxon>Eukaryota</taxon>
        <taxon>Sar</taxon>
        <taxon>Alveolata</taxon>
        <taxon>Apicomplexa</taxon>
        <taxon>Aconoidasida</taxon>
        <taxon>Haemosporida</taxon>
        <taxon>Plasmodiidae</taxon>
        <taxon>Plasmodium</taxon>
        <taxon>Plasmodium (Plasmodium)</taxon>
    </lineage>
</organism>
<gene>
    <name evidence="5" type="ORF">POVWA1_053020</name>
    <name evidence="6" type="ORF">POVWA2_052290</name>
</gene>
<evidence type="ECO:0000256" key="1">
    <source>
        <dbReference type="ARBA" id="ARBA00022741"/>
    </source>
</evidence>
<keyword evidence="1" id="KW-0547">Nucleotide-binding</keyword>
<dbReference type="InterPro" id="IPR041569">
    <property type="entry name" value="AAA_lid_3"/>
</dbReference>
<evidence type="ECO:0000313" key="8">
    <source>
        <dbReference type="Proteomes" id="UP000078555"/>
    </source>
</evidence>
<dbReference type="FunFam" id="3.40.50.300:FF:001474">
    <property type="entry name" value="Putative AAA family ATPase"/>
    <property type="match status" value="1"/>
</dbReference>
<dbReference type="InterPro" id="IPR050168">
    <property type="entry name" value="AAA_ATPase_domain"/>
</dbReference>
<feature type="compositionally biased region" description="Basic and acidic residues" evidence="3">
    <location>
        <begin position="259"/>
        <end position="269"/>
    </location>
</feature>
<proteinExistence type="predicted"/>
<protein>
    <submittedName>
        <fullName evidence="5">AAA family ATPase</fullName>
    </submittedName>
</protein>
<dbReference type="InterPro" id="IPR003960">
    <property type="entry name" value="ATPase_AAA_CS"/>
</dbReference>
<dbReference type="GO" id="GO:0005634">
    <property type="term" value="C:nucleus"/>
    <property type="evidence" value="ECO:0007669"/>
    <property type="project" value="TreeGrafter"/>
</dbReference>
<dbReference type="Proteomes" id="UP000078555">
    <property type="component" value="Unassembled WGS sequence"/>
</dbReference>
<feature type="domain" description="AAA+ ATPase" evidence="4">
    <location>
        <begin position="808"/>
        <end position="944"/>
    </location>
</feature>
<dbReference type="SMART" id="SM00382">
    <property type="entry name" value="AAA"/>
    <property type="match status" value="2"/>
</dbReference>
<feature type="region of interest" description="Disordered" evidence="3">
    <location>
        <begin position="424"/>
        <end position="506"/>
    </location>
</feature>
<dbReference type="GO" id="GO:0005524">
    <property type="term" value="F:ATP binding"/>
    <property type="evidence" value="ECO:0007669"/>
    <property type="project" value="UniProtKB-KW"/>
</dbReference>
<feature type="region of interest" description="Disordered" evidence="3">
    <location>
        <begin position="259"/>
        <end position="288"/>
    </location>
</feature>
<evidence type="ECO:0000259" key="4">
    <source>
        <dbReference type="SMART" id="SM00382"/>
    </source>
</evidence>
<feature type="domain" description="AAA+ ATPase" evidence="4">
    <location>
        <begin position="370"/>
        <end position="628"/>
    </location>
</feature>
<dbReference type="AlphaFoldDB" id="A0A1A8ZQ80"/>
<evidence type="ECO:0000256" key="2">
    <source>
        <dbReference type="ARBA" id="ARBA00022840"/>
    </source>
</evidence>
<dbReference type="PANTHER" id="PTHR23077">
    <property type="entry name" value="AAA-FAMILY ATPASE"/>
    <property type="match status" value="1"/>
</dbReference>
<dbReference type="InterPro" id="IPR003959">
    <property type="entry name" value="ATPase_AAA_core"/>
</dbReference>
<dbReference type="Proteomes" id="UP000078550">
    <property type="component" value="Unassembled WGS sequence"/>
</dbReference>
<dbReference type="GO" id="GO:0003723">
    <property type="term" value="F:RNA binding"/>
    <property type="evidence" value="ECO:0007669"/>
    <property type="project" value="TreeGrafter"/>
</dbReference>
<feature type="compositionally biased region" description="Gly residues" evidence="3">
    <location>
        <begin position="475"/>
        <end position="493"/>
    </location>
</feature>
<evidence type="ECO:0000256" key="3">
    <source>
        <dbReference type="SAM" id="MobiDB-lite"/>
    </source>
</evidence>
<keyword evidence="8" id="KW-1185">Reference proteome</keyword>
<dbReference type="PROSITE" id="PS00674">
    <property type="entry name" value="AAA"/>
    <property type="match status" value="2"/>
</dbReference>
<dbReference type="PANTHER" id="PTHR23077:SF27">
    <property type="entry name" value="ATPASE FAMILY GENE 2 PROTEIN HOMOLOG A"/>
    <property type="match status" value="1"/>
</dbReference>
<dbReference type="GO" id="GO:0016887">
    <property type="term" value="F:ATP hydrolysis activity"/>
    <property type="evidence" value="ECO:0007669"/>
    <property type="project" value="InterPro"/>
</dbReference>
<evidence type="ECO:0000313" key="6">
    <source>
        <dbReference type="EMBL" id="SBT46589.1"/>
    </source>
</evidence>
<reference evidence="7 8" key="1">
    <citation type="submission" date="2016-05" db="EMBL/GenBank/DDBJ databases">
        <authorList>
            <person name="Naeem Raeece"/>
        </authorList>
    </citation>
    <scope>NUCLEOTIDE SEQUENCE [LARGE SCALE GENOMIC DNA]</scope>
</reference>
<dbReference type="Gene3D" id="3.40.50.300">
    <property type="entry name" value="P-loop containing nucleotide triphosphate hydrolases"/>
    <property type="match status" value="3"/>
</dbReference>
<dbReference type="EMBL" id="FLRD01000138">
    <property type="protein sequence ID" value="SBT46041.1"/>
    <property type="molecule type" value="Genomic_DNA"/>
</dbReference>
<dbReference type="InterPro" id="IPR027417">
    <property type="entry name" value="P-loop_NTPase"/>
</dbReference>
<name>A0A1A8ZQ80_PLAOA</name>
<dbReference type="CDD" id="cd19511">
    <property type="entry name" value="RecA-like_CDC48_r2-like"/>
    <property type="match status" value="1"/>
</dbReference>
<feature type="compositionally biased region" description="Basic and acidic residues" evidence="3">
    <location>
        <begin position="427"/>
        <end position="472"/>
    </location>
</feature>
<dbReference type="Gene3D" id="1.10.8.60">
    <property type="match status" value="3"/>
</dbReference>
<accession>A0A1A8ZQ80</accession>
<sequence length="1242" mass="142125">MHINFYIFEDEEEKGDIASNFNVYCTNDLLKSLELNKNENAVILYKDNRKEKEEKTFCVCCCFRSCTEIKVRKKIEFNGIYANRFVIQSLNLDVESEEKSEQKRNGRDGAKVEKPLSRRVEIRKGALYAPIKEIKLNIRKIYNETHDNLREYFHVDNLYNDMVETFWKNVKSKNMEKYINLSLLNTCLFPHNFLKIGILGVQTHLLVTNVILKGKKKKSLIGVDNSDNTLQIPYIDQSTKIVIHEKEDEKCERVDTRSCKSVGKDDQNPHEVAQQRAKTGEKENTKVANEQRGDRNIPLEGTTQWEEFERTKEARQTKKNKYDNYLKKRVADKWGLNKIGGYGKIKEEIYYYILLPLIYKNIYDEFHIDINRGILLHGPPGCGKTFIALAIKEELSLLRRKLIDAKLTDTLDCMRVWARHEKGKKQSGKEVSRKEVSGKEVSGKEVSGKEVSGKEVSGKEVSGKEVSGKEVSGKGVSGKGVSGKGVGGKGVGGKQESDKGASYEVEGQNPSCGIDLILPEMEMLKSTDLIDSNNSGTKINELFLRCYKRYKEEKKCSILFIDEIEILCEKRENESVNLYTTTLLNNMDGIKKHTHIILIGATNYINKIDLALRRSGRFDKDIEINVPNLKDRISILKKKLLKINHTISNKKIKEIADMCQSFTCSDINALINISMYLNLKENNVISRNKLKKSIRVTERVCKKENSPNENYERVEDNALDEAVAHENCPVVSTHTRINNTPVYFLKYKHLLKGLKYVKPSGMKELYVDIPKTRISDIGGYKFVKTCIKECLIYPKKYKQVYEKYNIQSPKGILLYGPPGCSKTLFAKAIASEIRMNFISVKGPEIFSKYVGESEKTIRNIFKKARENNPCVIFFDEIDSIAVNRNVNQNFVSNRVLCQLLNEIDGIYNRVEVIVLAATNRPDLIDPALLRPGRFDRIIYVPLPNYTSRFSIFKKTLSFYRISNMINEEGETNDMRGMDNVVVHSPLYSNLCKESDDGKIPIYKTQGRAKGGNQGEEVKTDRECDNGKAKEKKEDTPYKENFCLPDAPESEKESGKKTVHNEKHYFEDNVDFYEHSYVNLGEKELGDNREIKIVDRVTSSRSNFAISSSPILGQSKKSKIVNKAYGNQTGMHGKGCDKRKDLNVRRRGDNTYFLELCRFLARNTKKYSGAEIVNICREASICALRETLKKCKNEVKGGKDFFPTSSFTGLSKAHFVKVLNKIKPQTSDKLISFYKNYNKQKKS</sequence>
<dbReference type="EMBL" id="FLRE01000184">
    <property type="protein sequence ID" value="SBT46589.1"/>
    <property type="molecule type" value="Genomic_DNA"/>
</dbReference>
<dbReference type="GO" id="GO:0042254">
    <property type="term" value="P:ribosome biogenesis"/>
    <property type="evidence" value="ECO:0007669"/>
    <property type="project" value="TreeGrafter"/>
</dbReference>
<feature type="compositionally biased region" description="Basic and acidic residues" evidence="3">
    <location>
        <begin position="1048"/>
        <end position="1057"/>
    </location>
</feature>
<reference evidence="5" key="2">
    <citation type="submission" date="2016-05" db="EMBL/GenBank/DDBJ databases">
        <authorList>
            <person name="Lavstsen T."/>
            <person name="Jespersen J.S."/>
        </authorList>
    </citation>
    <scope>NUCLEOTIDE SEQUENCE [LARGE SCALE GENOMIC DNA]</scope>
</reference>
<dbReference type="Pfam" id="PF17862">
    <property type="entry name" value="AAA_lid_3"/>
    <property type="match status" value="1"/>
</dbReference>
<dbReference type="SUPFAM" id="SSF52540">
    <property type="entry name" value="P-loop containing nucleoside triphosphate hydrolases"/>
    <property type="match status" value="2"/>
</dbReference>
<evidence type="ECO:0000313" key="5">
    <source>
        <dbReference type="EMBL" id="SBT46041.1"/>
    </source>
</evidence>
<dbReference type="GO" id="GO:1990275">
    <property type="term" value="F:preribosome binding"/>
    <property type="evidence" value="ECO:0007669"/>
    <property type="project" value="TreeGrafter"/>
</dbReference>
<feature type="compositionally biased region" description="Basic and acidic residues" evidence="3">
    <location>
        <begin position="1015"/>
        <end position="1037"/>
    </location>
</feature>